<dbReference type="Pfam" id="PF00069">
    <property type="entry name" value="Pkinase"/>
    <property type="match status" value="1"/>
</dbReference>
<feature type="transmembrane region" description="Helical" evidence="3">
    <location>
        <begin position="307"/>
        <end position="328"/>
    </location>
</feature>
<dbReference type="InterPro" id="IPR016187">
    <property type="entry name" value="CTDL_fold"/>
</dbReference>
<accession>A0A5N0TBZ0</accession>
<dbReference type="InterPro" id="IPR005532">
    <property type="entry name" value="SUMF_dom"/>
</dbReference>
<protein>
    <submittedName>
        <fullName evidence="5">SUMF1/EgtB/PvdO family nonheme iron enzyme</fullName>
    </submittedName>
</protein>
<feature type="region of interest" description="Disordered" evidence="2">
    <location>
        <begin position="334"/>
        <end position="366"/>
    </location>
</feature>
<dbReference type="InterPro" id="IPR011009">
    <property type="entry name" value="Kinase-like_dom_sf"/>
</dbReference>
<comment type="caution">
    <text evidence="5">The sequence shown here is derived from an EMBL/GenBank/DDBJ whole genome shotgun (WGS) entry which is preliminary data.</text>
</comment>
<keyword evidence="3" id="KW-0812">Transmembrane</keyword>
<dbReference type="PROSITE" id="PS50011">
    <property type="entry name" value="PROTEIN_KINASE_DOM"/>
    <property type="match status" value="1"/>
</dbReference>
<evidence type="ECO:0000313" key="6">
    <source>
        <dbReference type="Proteomes" id="UP000325372"/>
    </source>
</evidence>
<dbReference type="SUPFAM" id="SSF56436">
    <property type="entry name" value="C-type lectin-like"/>
    <property type="match status" value="1"/>
</dbReference>
<dbReference type="InterPro" id="IPR000719">
    <property type="entry name" value="Prot_kinase_dom"/>
</dbReference>
<dbReference type="Proteomes" id="UP000325372">
    <property type="component" value="Unassembled WGS sequence"/>
</dbReference>
<dbReference type="RefSeq" id="WP_150863302.1">
    <property type="nucleotide sequence ID" value="NZ_VYXP01000003.1"/>
</dbReference>
<dbReference type="InterPro" id="IPR051043">
    <property type="entry name" value="Sulfatase_Mod_Factor_Kinase"/>
</dbReference>
<dbReference type="GO" id="GO:0004672">
    <property type="term" value="F:protein kinase activity"/>
    <property type="evidence" value="ECO:0007669"/>
    <property type="project" value="InterPro"/>
</dbReference>
<dbReference type="EMBL" id="VYXP01000003">
    <property type="protein sequence ID" value="KAA9132593.1"/>
    <property type="molecule type" value="Genomic_DNA"/>
</dbReference>
<dbReference type="CDD" id="cd14014">
    <property type="entry name" value="STKc_PknB_like"/>
    <property type="match status" value="1"/>
</dbReference>
<evidence type="ECO:0000259" key="4">
    <source>
        <dbReference type="PROSITE" id="PS50011"/>
    </source>
</evidence>
<dbReference type="InterPro" id="IPR008271">
    <property type="entry name" value="Ser/Thr_kinase_AS"/>
</dbReference>
<dbReference type="Gene3D" id="3.90.1580.10">
    <property type="entry name" value="paralog of FGE (formylglycine-generating enzyme)"/>
    <property type="match status" value="1"/>
</dbReference>
<gene>
    <name evidence="5" type="ORF">F3N42_05070</name>
</gene>
<dbReference type="GO" id="GO:0120147">
    <property type="term" value="F:formylglycine-generating oxidase activity"/>
    <property type="evidence" value="ECO:0007669"/>
    <property type="project" value="TreeGrafter"/>
</dbReference>
<dbReference type="Pfam" id="PF03781">
    <property type="entry name" value="FGE-sulfatase"/>
    <property type="match status" value="1"/>
</dbReference>
<evidence type="ECO:0000256" key="3">
    <source>
        <dbReference type="SAM" id="Phobius"/>
    </source>
</evidence>
<dbReference type="SMART" id="SM00220">
    <property type="entry name" value="S_TKc"/>
    <property type="match status" value="1"/>
</dbReference>
<dbReference type="InterPro" id="IPR042095">
    <property type="entry name" value="SUMF_sf"/>
</dbReference>
<name>A0A5N0TBZ0_9GAMM</name>
<evidence type="ECO:0000256" key="2">
    <source>
        <dbReference type="SAM" id="MobiDB-lite"/>
    </source>
</evidence>
<feature type="domain" description="Protein kinase" evidence="4">
    <location>
        <begin position="16"/>
        <end position="286"/>
    </location>
</feature>
<dbReference type="Gene3D" id="3.30.200.20">
    <property type="entry name" value="Phosphorylase Kinase, domain 1"/>
    <property type="match status" value="1"/>
</dbReference>
<dbReference type="InterPro" id="IPR011990">
    <property type="entry name" value="TPR-like_helical_dom_sf"/>
</dbReference>
<organism evidence="5 6">
    <name type="scientific">Marinihelvus fidelis</name>
    <dbReference type="NCBI Taxonomy" id="2613842"/>
    <lineage>
        <taxon>Bacteria</taxon>
        <taxon>Pseudomonadati</taxon>
        <taxon>Pseudomonadota</taxon>
        <taxon>Gammaproteobacteria</taxon>
        <taxon>Chromatiales</taxon>
        <taxon>Wenzhouxiangellaceae</taxon>
        <taxon>Marinihelvus</taxon>
    </lineage>
</organism>
<dbReference type="PROSITE" id="PS00108">
    <property type="entry name" value="PROTEIN_KINASE_ST"/>
    <property type="match status" value="1"/>
</dbReference>
<evidence type="ECO:0000313" key="5">
    <source>
        <dbReference type="EMBL" id="KAA9132593.1"/>
    </source>
</evidence>
<evidence type="ECO:0000256" key="1">
    <source>
        <dbReference type="SAM" id="Coils"/>
    </source>
</evidence>
<keyword evidence="3" id="KW-1133">Transmembrane helix</keyword>
<sequence>MNRPATLPAGSQVDGLVINRLLRQTAESAVYEVTDPAIDARFALKEYLPEGLALRDDDGHVSPRPGDEGAFEAGLARFRREARLAAGIEHPALARVIRLFDANGTSCQLMPLYGGEPLLEALGSAPAAGLARTVTLSLMDAVAALHELDLVHRDIKPGNVLVDDDGRVTLMDHGGLVETDADARRGTPGYAAPEQYDAARSVGAQADIYGLAAALYHALTGEPPVPADVRQAAKDAGQADPLLPARERLPASRYGGLGDAIDHGLRLDPANRPESVAQWRRAYESLDWRLDAGRAETAEDTTEKREWLSTALFATLGLVLVAIAVFLLGGDPERLPEPSVDSGRQAPEAGPTGSGNERAASPEERAQWQAALDADTLLGYRRFLEAWPDSIFREQARLQINVLDERAWQELSEENTRGAYSRYLEQFPGGLHEADALRAIERIDEAEARAERERLARQAADQAAWDQARTAGTVAAMDEYIRTWPAGDQVETARALRRQLLDQANESTAWDAALKLDTTESYQAYIDAFPDGEHVADALAAIDGFDLRPGRSFRDCDTCPEMIVIPAGAFQQGSDAADAPTREQPAHAVRIARDFAAGMYEVTMAQWDACVDAGGCEAAPSDNGWGREERPVIMVSWNDAQQYAHWLSQLTGETYRLPTESEWEYMARARESGDFPFGDPAQVCSFGNIAGMETEFRWRHQACADSTALGTLPVGQLRPNDYGLFDVIGNVAEWTADCMNLSYIDAPADGRAWTRGICSSRMARGGSWVTGTRDIRYSARFDLKAGDRNDFTGFRVVRELRD</sequence>
<dbReference type="GO" id="GO:0005524">
    <property type="term" value="F:ATP binding"/>
    <property type="evidence" value="ECO:0007669"/>
    <property type="project" value="InterPro"/>
</dbReference>
<proteinExistence type="predicted"/>
<dbReference type="Gene3D" id="1.25.40.10">
    <property type="entry name" value="Tetratricopeptide repeat domain"/>
    <property type="match status" value="1"/>
</dbReference>
<keyword evidence="1" id="KW-0175">Coiled coil</keyword>
<feature type="coiled-coil region" evidence="1">
    <location>
        <begin position="436"/>
        <end position="463"/>
    </location>
</feature>
<reference evidence="5 6" key="1">
    <citation type="submission" date="2019-09" db="EMBL/GenBank/DDBJ databases">
        <title>Wenzhouxiangella sp. Genome sequencing and assembly.</title>
        <authorList>
            <person name="Zhang R."/>
        </authorList>
    </citation>
    <scope>NUCLEOTIDE SEQUENCE [LARGE SCALE GENOMIC DNA]</scope>
    <source>
        <strain evidence="5 6">W260</strain>
    </source>
</reference>
<dbReference type="PANTHER" id="PTHR23150:SF35">
    <property type="entry name" value="BLL6746 PROTEIN"/>
    <property type="match status" value="1"/>
</dbReference>
<dbReference type="Gene3D" id="1.10.510.10">
    <property type="entry name" value="Transferase(Phosphotransferase) domain 1"/>
    <property type="match status" value="1"/>
</dbReference>
<dbReference type="SUPFAM" id="SSF56112">
    <property type="entry name" value="Protein kinase-like (PK-like)"/>
    <property type="match status" value="1"/>
</dbReference>
<dbReference type="AlphaFoldDB" id="A0A5N0TBZ0"/>
<dbReference type="PANTHER" id="PTHR23150">
    <property type="entry name" value="SULFATASE MODIFYING FACTOR 1, 2"/>
    <property type="match status" value="1"/>
</dbReference>
<keyword evidence="6" id="KW-1185">Reference proteome</keyword>
<keyword evidence="3" id="KW-0472">Membrane</keyword>